<evidence type="ECO:0000313" key="2">
    <source>
        <dbReference type="EMBL" id="ELK08933.1"/>
    </source>
</evidence>
<proteinExistence type="predicted"/>
<dbReference type="AlphaFoldDB" id="L5KEN0"/>
<feature type="compositionally biased region" description="Polar residues" evidence="1">
    <location>
        <begin position="90"/>
        <end position="103"/>
    </location>
</feature>
<sequence>MGLTDSMASSAQATLRGAQLAFGGVGLDYGLLTPLIWWNRPLSPNADLCSEVALSLQHTPPPKRTLAPTFSCCDTQHCGAQAGLRPLTSLPKSPSQPSGLYKP</sequence>
<dbReference type="EMBL" id="KB030861">
    <property type="protein sequence ID" value="ELK08933.1"/>
    <property type="molecule type" value="Genomic_DNA"/>
</dbReference>
<dbReference type="Proteomes" id="UP000010552">
    <property type="component" value="Unassembled WGS sequence"/>
</dbReference>
<reference evidence="3" key="1">
    <citation type="journal article" date="2013" name="Science">
        <title>Comparative analysis of bat genomes provides insight into the evolution of flight and immunity.</title>
        <authorList>
            <person name="Zhang G."/>
            <person name="Cowled C."/>
            <person name="Shi Z."/>
            <person name="Huang Z."/>
            <person name="Bishop-Lilly K.A."/>
            <person name="Fang X."/>
            <person name="Wynne J.W."/>
            <person name="Xiong Z."/>
            <person name="Baker M.L."/>
            <person name="Zhao W."/>
            <person name="Tachedjian M."/>
            <person name="Zhu Y."/>
            <person name="Zhou P."/>
            <person name="Jiang X."/>
            <person name="Ng J."/>
            <person name="Yang L."/>
            <person name="Wu L."/>
            <person name="Xiao J."/>
            <person name="Feng Y."/>
            <person name="Chen Y."/>
            <person name="Sun X."/>
            <person name="Zhang Y."/>
            <person name="Marsh G.A."/>
            <person name="Crameri G."/>
            <person name="Broder C.C."/>
            <person name="Frey K.G."/>
            <person name="Wang L.F."/>
            <person name="Wang J."/>
        </authorList>
    </citation>
    <scope>NUCLEOTIDE SEQUENCE [LARGE SCALE GENOMIC DNA]</scope>
</reference>
<evidence type="ECO:0000313" key="3">
    <source>
        <dbReference type="Proteomes" id="UP000010552"/>
    </source>
</evidence>
<feature type="region of interest" description="Disordered" evidence="1">
    <location>
        <begin position="84"/>
        <end position="103"/>
    </location>
</feature>
<evidence type="ECO:0000256" key="1">
    <source>
        <dbReference type="SAM" id="MobiDB-lite"/>
    </source>
</evidence>
<dbReference type="InParanoid" id="L5KEN0"/>
<keyword evidence="3" id="KW-1185">Reference proteome</keyword>
<gene>
    <name evidence="2" type="ORF">PAL_GLEAN10012207</name>
</gene>
<protein>
    <submittedName>
        <fullName evidence="2">Uncharacterized protein</fullName>
    </submittedName>
</protein>
<name>L5KEN0_PTEAL</name>
<accession>L5KEN0</accession>
<organism evidence="2 3">
    <name type="scientific">Pteropus alecto</name>
    <name type="common">Black flying fox</name>
    <dbReference type="NCBI Taxonomy" id="9402"/>
    <lineage>
        <taxon>Eukaryota</taxon>
        <taxon>Metazoa</taxon>
        <taxon>Chordata</taxon>
        <taxon>Craniata</taxon>
        <taxon>Vertebrata</taxon>
        <taxon>Euteleostomi</taxon>
        <taxon>Mammalia</taxon>
        <taxon>Eutheria</taxon>
        <taxon>Laurasiatheria</taxon>
        <taxon>Chiroptera</taxon>
        <taxon>Yinpterochiroptera</taxon>
        <taxon>Pteropodoidea</taxon>
        <taxon>Pteropodidae</taxon>
        <taxon>Pteropodinae</taxon>
        <taxon>Pteropus</taxon>
    </lineage>
</organism>